<protein>
    <submittedName>
        <fullName evidence="2">Uncharacterized protein</fullName>
    </submittedName>
</protein>
<keyword evidence="3" id="KW-1185">Reference proteome</keyword>
<dbReference type="EMBL" id="JAKEKT020000123">
    <property type="protein sequence ID" value="KAL1635012.1"/>
    <property type="molecule type" value="Genomic_DNA"/>
</dbReference>
<evidence type="ECO:0000256" key="1">
    <source>
        <dbReference type="SAM" id="MobiDB-lite"/>
    </source>
</evidence>
<organism evidence="2 3">
    <name type="scientific">Diplodia intermedia</name>
    <dbReference type="NCBI Taxonomy" id="856260"/>
    <lineage>
        <taxon>Eukaryota</taxon>
        <taxon>Fungi</taxon>
        <taxon>Dikarya</taxon>
        <taxon>Ascomycota</taxon>
        <taxon>Pezizomycotina</taxon>
        <taxon>Dothideomycetes</taxon>
        <taxon>Dothideomycetes incertae sedis</taxon>
        <taxon>Botryosphaeriales</taxon>
        <taxon>Botryosphaeriaceae</taxon>
        <taxon>Diplodia</taxon>
    </lineage>
</organism>
<reference evidence="2 3" key="1">
    <citation type="journal article" date="2023" name="Plant Dis.">
        <title>First Report of Diplodia intermedia Causing Canker and Dieback Diseases on Apple Trees in Canada.</title>
        <authorList>
            <person name="Ellouze W."/>
            <person name="Ilyukhin E."/>
            <person name="Sulman M."/>
            <person name="Ali S."/>
        </authorList>
    </citation>
    <scope>NUCLEOTIDE SEQUENCE [LARGE SCALE GENOMIC DNA]</scope>
    <source>
        <strain evidence="2 3">M45-28</strain>
    </source>
</reference>
<comment type="caution">
    <text evidence="2">The sequence shown here is derived from an EMBL/GenBank/DDBJ whole genome shotgun (WGS) entry which is preliminary data.</text>
</comment>
<evidence type="ECO:0000313" key="3">
    <source>
        <dbReference type="Proteomes" id="UP001521184"/>
    </source>
</evidence>
<feature type="region of interest" description="Disordered" evidence="1">
    <location>
        <begin position="98"/>
        <end position="143"/>
    </location>
</feature>
<name>A0ABR3T668_9PEZI</name>
<sequence>MHETSGDRVLGGKLELMKTDREKTEVFLAERRDWEFGYDSSLAEQAKSSRFRLDDIGYFNLDQRNDARGDDMFQSLKGPQAKGLQADIAKGLTVKRKYQEPVPEAPRTPEKRKGDFQIMGSSAKRVRTIRIPSEDPSETSFNA</sequence>
<gene>
    <name evidence="2" type="ORF">SLS58_010464</name>
</gene>
<evidence type="ECO:0000313" key="2">
    <source>
        <dbReference type="EMBL" id="KAL1635012.1"/>
    </source>
</evidence>
<proteinExistence type="predicted"/>
<accession>A0ABR3T668</accession>
<dbReference type="Proteomes" id="UP001521184">
    <property type="component" value="Unassembled WGS sequence"/>
</dbReference>